<organism evidence="10 11">
    <name type="scientific">Nitrincola tibetensis</name>
    <dbReference type="NCBI Taxonomy" id="2219697"/>
    <lineage>
        <taxon>Bacteria</taxon>
        <taxon>Pseudomonadati</taxon>
        <taxon>Pseudomonadota</taxon>
        <taxon>Gammaproteobacteria</taxon>
        <taxon>Oceanospirillales</taxon>
        <taxon>Oceanospirillaceae</taxon>
        <taxon>Nitrincola</taxon>
    </lineage>
</organism>
<dbReference type="HAMAP" id="MF_01942">
    <property type="entry name" value="Lipid_A_LpxL_LpxP"/>
    <property type="match status" value="1"/>
</dbReference>
<feature type="transmembrane region" description="Helical" evidence="9">
    <location>
        <begin position="117"/>
        <end position="138"/>
    </location>
</feature>
<evidence type="ECO:0000256" key="7">
    <source>
        <dbReference type="ARBA" id="ARBA00023136"/>
    </source>
</evidence>
<dbReference type="GO" id="GO:0008913">
    <property type="term" value="F:Kdo2-lipid IVA acyltransferase activity"/>
    <property type="evidence" value="ECO:0007669"/>
    <property type="project" value="UniProtKB-EC"/>
</dbReference>
<dbReference type="GO" id="GO:0005886">
    <property type="term" value="C:plasma membrane"/>
    <property type="evidence" value="ECO:0007669"/>
    <property type="project" value="UniProtKB-SubCell"/>
</dbReference>
<keyword evidence="4 9" id="KW-0812">Transmembrane</keyword>
<dbReference type="CDD" id="cd07984">
    <property type="entry name" value="LPLAT_LABLAT-like"/>
    <property type="match status" value="1"/>
</dbReference>
<comment type="catalytic activity">
    <reaction evidence="9">
        <text>an alpha-Kdo-(2-&gt;4)-alpha-Kdo-(2-&gt;6)-lipid IVA + a fatty acyl-[ACP] = an alpha-Kdo-(2-&gt;4)-alpha-Kdo-(2-&gt;6)-(acyl)-lipid IVA + holo-[ACP]</text>
        <dbReference type="Rhea" id="RHEA:69396"/>
        <dbReference type="Rhea" id="RHEA-COMP:9685"/>
        <dbReference type="Rhea" id="RHEA-COMP:14125"/>
        <dbReference type="ChEBI" id="CHEBI:64479"/>
        <dbReference type="ChEBI" id="CHEBI:138651"/>
        <dbReference type="ChEBI" id="CHEBI:176429"/>
        <dbReference type="ChEBI" id="CHEBI:176430"/>
        <dbReference type="EC" id="2.3.1.241"/>
    </reaction>
</comment>
<feature type="transmembrane region" description="Helical" evidence="9">
    <location>
        <begin position="73"/>
        <end position="90"/>
    </location>
</feature>
<dbReference type="OrthoDB" id="9803456at2"/>
<evidence type="ECO:0000256" key="8">
    <source>
        <dbReference type="ARBA" id="ARBA00023315"/>
    </source>
</evidence>
<dbReference type="PIRSF" id="PIRSF026649">
    <property type="entry name" value="MsbB"/>
    <property type="match status" value="1"/>
</dbReference>
<keyword evidence="2 9" id="KW-0997">Cell inner membrane</keyword>
<keyword evidence="7 9" id="KW-0472">Membrane</keyword>
<evidence type="ECO:0000256" key="6">
    <source>
        <dbReference type="ARBA" id="ARBA00022989"/>
    </source>
</evidence>
<dbReference type="GO" id="GO:0009103">
    <property type="term" value="P:lipopolysaccharide biosynthetic process"/>
    <property type="evidence" value="ECO:0007669"/>
    <property type="project" value="UniProtKB-UniRule"/>
</dbReference>
<accession>A0A364NPT1</accession>
<evidence type="ECO:0000313" key="11">
    <source>
        <dbReference type="Proteomes" id="UP000250744"/>
    </source>
</evidence>
<feature type="transmembrane region" description="Helical" evidence="9">
    <location>
        <begin position="25"/>
        <end position="43"/>
    </location>
</feature>
<dbReference type="GO" id="GO:0036104">
    <property type="term" value="P:Kdo2-lipid A biosynthetic process"/>
    <property type="evidence" value="ECO:0007669"/>
    <property type="project" value="UniProtKB-UniRule"/>
</dbReference>
<keyword evidence="5 9" id="KW-0448">Lipopolysaccharide biosynthesis</keyword>
<reference evidence="10 11" key="1">
    <citation type="submission" date="2018-06" db="EMBL/GenBank/DDBJ databases">
        <title>Nitrincola tibetense sp. nov., isolated from Lake XuguoCo on Tibetan Plateau.</title>
        <authorList>
            <person name="Xing P."/>
        </authorList>
    </citation>
    <scope>NUCLEOTIDE SEQUENCE [LARGE SCALE GENOMIC DNA]</scope>
    <source>
        <strain evidence="11">xg18</strain>
    </source>
</reference>
<dbReference type="EC" id="2.3.1.241" evidence="9"/>
<dbReference type="InterPro" id="IPR004960">
    <property type="entry name" value="LipA_acyltrans"/>
</dbReference>
<sequence>MRSSLALLPTRLWVGLLRLLVRLPYSAQLILGKWVGLGLYFLARDRRNVTEVNVRLCFPELNSEQQKKYVRDIFMNNGIGIFEAAMSWWAPDAWFKDRVTLIGTEHLEEALAEEKGVILLGAHFSTLDIGGLLFSYYYPVDAMYRKNNNPLLEDVITRGRLRFFKSAIERSDIRTVIRNLRKNHIIWYAPDQDFGMHQSVFAPFFGVPAATITATSRMVKLNGSPILMLAQHRTPDNRYELEIFPILRPFPTGDDVQDATLINAEIEKAIRKDPTQYMWVHRRFKSHPKGKNYLYKKS</sequence>
<dbReference type="UniPathway" id="UPA00360">
    <property type="reaction ID" value="UER00485"/>
</dbReference>
<dbReference type="InterPro" id="IPR011920">
    <property type="entry name" value="Lipid_A_LpxL_LpxP"/>
</dbReference>
<comment type="caution">
    <text evidence="9">Lacks conserved residue(s) required for the propagation of feature annotation.</text>
</comment>
<evidence type="ECO:0000256" key="9">
    <source>
        <dbReference type="HAMAP-Rule" id="MF_01942"/>
    </source>
</evidence>
<evidence type="ECO:0000313" key="10">
    <source>
        <dbReference type="EMBL" id="RAU19109.1"/>
    </source>
</evidence>
<comment type="pathway">
    <text evidence="9">Bacterial outer membrane biogenesis; lipopolysaccharide biosynthesis.</text>
</comment>
<keyword evidence="11" id="KW-1185">Reference proteome</keyword>
<dbReference type="PANTHER" id="PTHR30606">
    <property type="entry name" value="LIPID A BIOSYNTHESIS LAUROYL ACYLTRANSFERASE"/>
    <property type="match status" value="1"/>
</dbReference>
<keyword evidence="3 9" id="KW-0808">Transferase</keyword>
<comment type="subcellular location">
    <subcellularLocation>
        <location evidence="9">Cell inner membrane</location>
        <topology evidence="9">Single-pass membrane protein</topology>
    </subcellularLocation>
</comment>
<evidence type="ECO:0000256" key="5">
    <source>
        <dbReference type="ARBA" id="ARBA00022985"/>
    </source>
</evidence>
<comment type="function">
    <text evidence="9">Catalyzes the transfer of an acyl chain from an acyl-[acyl-carrier-protein] (ACP) to a Kdo(2)-lipid IV(A) to form a Kdo(2)-(acyl)-lipid IV(A).</text>
</comment>
<feature type="short sequence motif" description="HXXXXD motif" evidence="9">
    <location>
        <begin position="123"/>
        <end position="128"/>
    </location>
</feature>
<comment type="caution">
    <text evidence="10">The sequence shown here is derived from an EMBL/GenBank/DDBJ whole genome shotgun (WGS) entry which is preliminary data.</text>
</comment>
<comment type="similarity">
    <text evidence="9">Belongs to the LpxL/LpxM/LpxP family.</text>
</comment>
<evidence type="ECO:0000256" key="4">
    <source>
        <dbReference type="ARBA" id="ARBA00022692"/>
    </source>
</evidence>
<keyword evidence="8 9" id="KW-0012">Acyltransferase</keyword>
<protein>
    <recommendedName>
        <fullName evidence="9">Lipid A biosynthesis acyltransferase</fullName>
        <ecNumber evidence="9">2.3.1.241</ecNumber>
    </recommendedName>
    <alternativeName>
        <fullName evidence="9">Kdo(2)-lipid IV(A) acyltransferase</fullName>
    </alternativeName>
</protein>
<dbReference type="GO" id="GO:0009245">
    <property type="term" value="P:lipid A biosynthetic process"/>
    <property type="evidence" value="ECO:0007669"/>
    <property type="project" value="InterPro"/>
</dbReference>
<gene>
    <name evidence="9" type="primary">lpxL</name>
    <name evidence="10" type="ORF">DN062_04655</name>
</gene>
<comment type="pathway">
    <text evidence="9">Glycolipid biosynthesis; KDO(2)-lipid A biosynthesis; KDO(2)-lipid A from CMP-3-deoxy-D-manno-octulosonate and lipid IV(A): step 3/4.</text>
</comment>
<evidence type="ECO:0000256" key="2">
    <source>
        <dbReference type="ARBA" id="ARBA00022519"/>
    </source>
</evidence>
<dbReference type="NCBIfam" id="TIGR02207">
    <property type="entry name" value="lipid_A_htrB"/>
    <property type="match status" value="1"/>
</dbReference>
<dbReference type="AlphaFoldDB" id="A0A364NPT1"/>
<dbReference type="PANTHER" id="PTHR30606:SF9">
    <property type="entry name" value="LIPID A BIOSYNTHESIS LAUROYLTRANSFERASE"/>
    <property type="match status" value="1"/>
</dbReference>
<dbReference type="Pfam" id="PF03279">
    <property type="entry name" value="Lip_A_acyltrans"/>
    <property type="match status" value="1"/>
</dbReference>
<dbReference type="Proteomes" id="UP000250744">
    <property type="component" value="Unassembled WGS sequence"/>
</dbReference>
<keyword evidence="1 9" id="KW-1003">Cell membrane</keyword>
<evidence type="ECO:0000256" key="1">
    <source>
        <dbReference type="ARBA" id="ARBA00022475"/>
    </source>
</evidence>
<name>A0A364NPT1_9GAMM</name>
<keyword evidence="6 9" id="KW-1133">Transmembrane helix</keyword>
<dbReference type="EMBL" id="QKRX01000003">
    <property type="protein sequence ID" value="RAU19109.1"/>
    <property type="molecule type" value="Genomic_DNA"/>
</dbReference>
<evidence type="ECO:0000256" key="3">
    <source>
        <dbReference type="ARBA" id="ARBA00022679"/>
    </source>
</evidence>
<dbReference type="UniPathway" id="UPA00030"/>
<proteinExistence type="inferred from homology"/>